<dbReference type="Proteomes" id="UP001500967">
    <property type="component" value="Unassembled WGS sequence"/>
</dbReference>
<evidence type="ECO:0000313" key="1">
    <source>
        <dbReference type="EMBL" id="GAA0236764.1"/>
    </source>
</evidence>
<sequence>MRFSSVRGAASALKQASDLVDQVSSGQGAAGSDCSRASVGWWRGLSDLPPVMAVGVGVMSGRDGGEIGAEVDAATAR</sequence>
<proteinExistence type="predicted"/>
<organism evidence="1 2">
    <name type="scientific">Cryptosporangium japonicum</name>
    <dbReference type="NCBI Taxonomy" id="80872"/>
    <lineage>
        <taxon>Bacteria</taxon>
        <taxon>Bacillati</taxon>
        <taxon>Actinomycetota</taxon>
        <taxon>Actinomycetes</taxon>
        <taxon>Cryptosporangiales</taxon>
        <taxon>Cryptosporangiaceae</taxon>
        <taxon>Cryptosporangium</taxon>
    </lineage>
</organism>
<gene>
    <name evidence="1" type="ORF">GCM10009539_22580</name>
</gene>
<reference evidence="2" key="1">
    <citation type="journal article" date="2019" name="Int. J. Syst. Evol. Microbiol.">
        <title>The Global Catalogue of Microorganisms (GCM) 10K type strain sequencing project: providing services to taxonomists for standard genome sequencing and annotation.</title>
        <authorList>
            <consortium name="The Broad Institute Genomics Platform"/>
            <consortium name="The Broad Institute Genome Sequencing Center for Infectious Disease"/>
            <person name="Wu L."/>
            <person name="Ma J."/>
        </authorList>
    </citation>
    <scope>NUCLEOTIDE SEQUENCE [LARGE SCALE GENOMIC DNA]</scope>
    <source>
        <strain evidence="2">JCM 10425</strain>
    </source>
</reference>
<dbReference type="EMBL" id="BAAAGX010000009">
    <property type="protein sequence ID" value="GAA0236764.1"/>
    <property type="molecule type" value="Genomic_DNA"/>
</dbReference>
<accession>A0ABP3DMP9</accession>
<comment type="caution">
    <text evidence="1">The sequence shown here is derived from an EMBL/GenBank/DDBJ whole genome shotgun (WGS) entry which is preliminary data.</text>
</comment>
<name>A0ABP3DMP9_9ACTN</name>
<evidence type="ECO:0000313" key="2">
    <source>
        <dbReference type="Proteomes" id="UP001500967"/>
    </source>
</evidence>
<protein>
    <submittedName>
        <fullName evidence="1">Uncharacterized protein</fullName>
    </submittedName>
</protein>
<keyword evidence="2" id="KW-1185">Reference proteome</keyword>